<evidence type="ECO:0000259" key="5">
    <source>
        <dbReference type="PROSITE" id="PS50995"/>
    </source>
</evidence>
<dbReference type="PANTHER" id="PTHR42756">
    <property type="entry name" value="TRANSCRIPTIONAL REGULATOR, MARR"/>
    <property type="match status" value="1"/>
</dbReference>
<keyword evidence="2 6" id="KW-0238">DNA-binding</keyword>
<dbReference type="Pfam" id="PF01047">
    <property type="entry name" value="MarR"/>
    <property type="match status" value="1"/>
</dbReference>
<evidence type="ECO:0000313" key="6">
    <source>
        <dbReference type="EMBL" id="SIO00415.1"/>
    </source>
</evidence>
<gene>
    <name evidence="6" type="ORF">SAMN05444168_1975</name>
</gene>
<protein>
    <submittedName>
        <fullName evidence="6">DNA-binding transcriptional regulator, MarR family</fullName>
    </submittedName>
</protein>
<evidence type="ECO:0000313" key="7">
    <source>
        <dbReference type="Proteomes" id="UP000184693"/>
    </source>
</evidence>
<dbReference type="Proteomes" id="UP000184693">
    <property type="component" value="Unassembled WGS sequence"/>
</dbReference>
<feature type="domain" description="HTH marR-type" evidence="5">
    <location>
        <begin position="27"/>
        <end position="160"/>
    </location>
</feature>
<evidence type="ECO:0000256" key="1">
    <source>
        <dbReference type="ARBA" id="ARBA00023015"/>
    </source>
</evidence>
<evidence type="ECO:0000256" key="4">
    <source>
        <dbReference type="SAM" id="MobiDB-lite"/>
    </source>
</evidence>
<name>A0A1N6FYN6_9BURK</name>
<evidence type="ECO:0000256" key="3">
    <source>
        <dbReference type="ARBA" id="ARBA00023163"/>
    </source>
</evidence>
<dbReference type="GO" id="GO:0003677">
    <property type="term" value="F:DNA binding"/>
    <property type="evidence" value="ECO:0007669"/>
    <property type="project" value="UniProtKB-KW"/>
</dbReference>
<dbReference type="InterPro" id="IPR036388">
    <property type="entry name" value="WH-like_DNA-bd_sf"/>
</dbReference>
<sequence>MNVENESRSGAVSAQEDTAKPNVAMMTRNIGHLLRLARLRLANLMDKQLLKQLGITNVQATLLFLISTGESASLKTLAQSSGTEMARTSRLLTLLEERGLVVRIRSGSDRRVTELQLTDAGSSLASRLPMILRDVADLALSTFDETNRELLVDMLSDLIGNCEMIEHQSAGRPSENDRMNPQEYWKDSLDLVELPCSREYCR</sequence>
<dbReference type="OrthoDB" id="6195716at2"/>
<dbReference type="Gene3D" id="1.10.10.10">
    <property type="entry name" value="Winged helix-like DNA-binding domain superfamily/Winged helix DNA-binding domain"/>
    <property type="match status" value="1"/>
</dbReference>
<reference evidence="6 7" key="1">
    <citation type="submission" date="2016-11" db="EMBL/GenBank/DDBJ databases">
        <authorList>
            <person name="Jaros S."/>
            <person name="Januszkiewicz K."/>
            <person name="Wedrychowicz H."/>
        </authorList>
    </citation>
    <scope>NUCLEOTIDE SEQUENCE [LARGE SCALE GENOMIC DNA]</scope>
    <source>
        <strain evidence="6 7">GAS86</strain>
    </source>
</reference>
<dbReference type="GO" id="GO:0003700">
    <property type="term" value="F:DNA-binding transcription factor activity"/>
    <property type="evidence" value="ECO:0007669"/>
    <property type="project" value="InterPro"/>
</dbReference>
<dbReference type="PANTHER" id="PTHR42756:SF1">
    <property type="entry name" value="TRANSCRIPTIONAL REPRESSOR OF EMRAB OPERON"/>
    <property type="match status" value="1"/>
</dbReference>
<dbReference type="InterPro" id="IPR036390">
    <property type="entry name" value="WH_DNA-bd_sf"/>
</dbReference>
<organism evidence="6 7">
    <name type="scientific">Paraburkholderia phenazinium</name>
    <dbReference type="NCBI Taxonomy" id="60549"/>
    <lineage>
        <taxon>Bacteria</taxon>
        <taxon>Pseudomonadati</taxon>
        <taxon>Pseudomonadota</taxon>
        <taxon>Betaproteobacteria</taxon>
        <taxon>Burkholderiales</taxon>
        <taxon>Burkholderiaceae</taxon>
        <taxon>Paraburkholderia</taxon>
    </lineage>
</organism>
<dbReference type="AlphaFoldDB" id="A0A1N6FYN6"/>
<feature type="region of interest" description="Disordered" evidence="4">
    <location>
        <begin position="1"/>
        <end position="20"/>
    </location>
</feature>
<dbReference type="SMART" id="SM00347">
    <property type="entry name" value="HTH_MARR"/>
    <property type="match status" value="1"/>
</dbReference>
<dbReference type="PROSITE" id="PS50995">
    <property type="entry name" value="HTH_MARR_2"/>
    <property type="match status" value="1"/>
</dbReference>
<dbReference type="EMBL" id="FSRM01000001">
    <property type="protein sequence ID" value="SIO00415.1"/>
    <property type="molecule type" value="Genomic_DNA"/>
</dbReference>
<evidence type="ECO:0000256" key="2">
    <source>
        <dbReference type="ARBA" id="ARBA00023125"/>
    </source>
</evidence>
<dbReference type="SUPFAM" id="SSF46785">
    <property type="entry name" value="Winged helix' DNA-binding domain"/>
    <property type="match status" value="1"/>
</dbReference>
<keyword evidence="1" id="KW-0805">Transcription regulation</keyword>
<dbReference type="RefSeq" id="WP_074264085.1">
    <property type="nucleotide sequence ID" value="NZ_FSRM01000001.1"/>
</dbReference>
<dbReference type="InterPro" id="IPR000835">
    <property type="entry name" value="HTH_MarR-typ"/>
</dbReference>
<keyword evidence="3" id="KW-0804">Transcription</keyword>
<accession>A0A1N6FYN6</accession>
<proteinExistence type="predicted"/>